<dbReference type="Pfam" id="PF00041">
    <property type="entry name" value="fn3"/>
    <property type="match status" value="2"/>
</dbReference>
<keyword evidence="15" id="KW-1185">Reference proteome</keyword>
<evidence type="ECO:0000313" key="14">
    <source>
        <dbReference type="EMBL" id="CAL1264643.1"/>
    </source>
</evidence>
<organism evidence="14 15">
    <name type="scientific">Larinioides sclopetarius</name>
    <dbReference type="NCBI Taxonomy" id="280406"/>
    <lineage>
        <taxon>Eukaryota</taxon>
        <taxon>Metazoa</taxon>
        <taxon>Ecdysozoa</taxon>
        <taxon>Arthropoda</taxon>
        <taxon>Chelicerata</taxon>
        <taxon>Arachnida</taxon>
        <taxon>Araneae</taxon>
        <taxon>Araneomorphae</taxon>
        <taxon>Entelegynae</taxon>
        <taxon>Araneoidea</taxon>
        <taxon>Araneidae</taxon>
        <taxon>Larinioides</taxon>
    </lineage>
</organism>
<dbReference type="Pfam" id="PF07679">
    <property type="entry name" value="I-set"/>
    <property type="match status" value="5"/>
</dbReference>
<evidence type="ECO:0000256" key="8">
    <source>
        <dbReference type="ARBA" id="ARBA00023157"/>
    </source>
</evidence>
<dbReference type="Proteomes" id="UP001497382">
    <property type="component" value="Unassembled WGS sequence"/>
</dbReference>
<sequence>MSVIPYVLFLILVGQGGCESSRKDARGPVFRNEPSLRVEFSNSSGIEIECSADGNPPPKISWQTKIGVVVKDIPGLIQVRADGTLVFSPFSKSDYKKDVHDTVYQCLASNSVGTIISREVQVRGVMNQYYTPQILDGFEVKGNTAVLKCQLPFFVKEYVTIDSWIRNDGRILRSAENKVRSFTVLRSGELLIHEIQEKDSNWSYRCQTRHRLTGEMLMSAKSGKIIVTESHSSTLPRITFHQAQVQIEEGTSAQLPCVAQGSPPPNYRWMKEGSDGVLRPMKTDRRIWVSQGILNIKRASRLDAGKYQCIARNSIGERRIESSLIVTAPLTVHLLPPYQVLNIGQEAVFNCNFTGYPVHSVTWKKDRHPLSASSRVRFLSRDVLHISSIRREDRGMYQCFVYNDLEEAQGTAELKITDVTPIFISVFPDHTVYPGDHVSLQCICTGNPVPTVTWYLDDTIVTQSSRITENDYVSETGDVISFLNITDIHIEDSGEYKCHLSNDVGSVYHANRLNVFGLVFVRRMQNMTAISGEDLIIKCPYGGYPIKGTRWLKDSSYLPLNHRQKINHGGILTIQSVEGVADEGEYSCVVSDGNGNTATGSTYVSVVVSPVIDPHFFRDSVVTDEGLRTKFMCVVVKGDPPLRFHWLKNDLTFLPNNDTVVQMFDDSSILTFNKVSSSDRGRYTCIASNAASSANLTTQLIVNVPPQWTVEPKNISVVLGNTIWMDCAAVGFPAPNILWKKMIYTESTAGDFTYVHSSPRAHRYNNGTLVLSDVEENDSGSYLCQASNSIGTGLSKIITLKVLVPPRFKNPYQSKTVTEGRNISIACSAVGEPPIIIQWLRNTTLINDINNPRYSIIETSAKLQTHSEFQASNASRNDTGIYTCTATNNIGADEAVIRLTVQGIPDPPSNLIVLNVTSRSLTLHWKIVNNGNSHIIGSIVQYQTHSGTKWNGHTSQLIISNADSVATLRGLTPITMYYIRIIAENSVGKSKPSDVLEAMTKEAAPSASPREVHVHSSGAQSMKVMWKPPPKEMRNGIIIGYYVGYKTSATQDKFILKKVKKSPKEQQSTYITGLQPLTEYDIVIRAYNSAGTGPESSPIMGKTLETDPTSAPTFEKRETDLPFYKNITLLISIVMSTVVLIIVVFIMIVCFRKPSGNSEENSDYENRKDILMVKDLSNQISIKAIKPSLYSCQLDCKEDQPESYTYIDEIPSLQEKT</sequence>
<dbReference type="SUPFAM" id="SSF49265">
    <property type="entry name" value="Fibronectin type III"/>
    <property type="match status" value="1"/>
</dbReference>
<accession>A0AAV1Z0A2</accession>
<feature type="domain" description="Fibronectin type-III" evidence="13">
    <location>
        <begin position="1008"/>
        <end position="1106"/>
    </location>
</feature>
<reference evidence="14 15" key="1">
    <citation type="submission" date="2024-04" db="EMBL/GenBank/DDBJ databases">
        <authorList>
            <person name="Rising A."/>
            <person name="Reimegard J."/>
            <person name="Sonavane S."/>
            <person name="Akerstrom W."/>
            <person name="Nylinder S."/>
            <person name="Hedman E."/>
            <person name="Kallberg Y."/>
        </authorList>
    </citation>
    <scope>NUCLEOTIDE SEQUENCE [LARGE SCALE GENOMIC DNA]</scope>
</reference>
<dbReference type="PROSITE" id="PS50853">
    <property type="entry name" value="FN3"/>
    <property type="match status" value="2"/>
</dbReference>
<dbReference type="CDD" id="cd00096">
    <property type="entry name" value="Ig"/>
    <property type="match status" value="1"/>
</dbReference>
<feature type="domain" description="Ig-like" evidence="12">
    <location>
        <begin position="532"/>
        <end position="605"/>
    </location>
</feature>
<name>A0AAV1Z0A2_9ARAC</name>
<keyword evidence="9" id="KW-0393">Immunoglobulin domain</keyword>
<dbReference type="SMART" id="SM00409">
    <property type="entry name" value="IG"/>
    <property type="match status" value="9"/>
</dbReference>
<feature type="domain" description="Ig-like" evidence="12">
    <location>
        <begin position="28"/>
        <end position="121"/>
    </location>
</feature>
<feature type="domain" description="Ig-like" evidence="12">
    <location>
        <begin position="421"/>
        <end position="514"/>
    </location>
</feature>
<dbReference type="InterPro" id="IPR051170">
    <property type="entry name" value="Neural/epithelial_adhesion"/>
</dbReference>
<comment type="caution">
    <text evidence="14">The sequence shown here is derived from an EMBL/GenBank/DDBJ whole genome shotgun (WGS) entry which is preliminary data.</text>
</comment>
<dbReference type="FunFam" id="2.60.40.10:FF:000107">
    <property type="entry name" value="Myosin, light chain kinase a"/>
    <property type="match status" value="1"/>
</dbReference>
<evidence type="ECO:0000256" key="1">
    <source>
        <dbReference type="ARBA" id="ARBA00004479"/>
    </source>
</evidence>
<feature type="signal peptide" evidence="11">
    <location>
        <begin position="1"/>
        <end position="20"/>
    </location>
</feature>
<dbReference type="InterPro" id="IPR036179">
    <property type="entry name" value="Ig-like_dom_sf"/>
</dbReference>
<gene>
    <name evidence="14" type="ORF">LARSCL_LOCUS2094</name>
</gene>
<keyword evidence="7 10" id="KW-0472">Membrane</keyword>
<dbReference type="FunFam" id="2.60.40.10:FF:000333">
    <property type="entry name" value="Down syndrome cell adhesion molecule"/>
    <property type="match status" value="1"/>
</dbReference>
<dbReference type="EMBL" id="CAXIEN010000014">
    <property type="protein sequence ID" value="CAL1264643.1"/>
    <property type="molecule type" value="Genomic_DNA"/>
</dbReference>
<dbReference type="GO" id="GO:0016020">
    <property type="term" value="C:membrane"/>
    <property type="evidence" value="ECO:0007669"/>
    <property type="project" value="UniProtKB-SubCell"/>
</dbReference>
<evidence type="ECO:0000256" key="6">
    <source>
        <dbReference type="ARBA" id="ARBA00022989"/>
    </source>
</evidence>
<dbReference type="GO" id="GO:0043005">
    <property type="term" value="C:neuron projection"/>
    <property type="evidence" value="ECO:0007669"/>
    <property type="project" value="TreeGrafter"/>
</dbReference>
<dbReference type="FunFam" id="2.60.40.10:FF:000104">
    <property type="entry name" value="Down syndrome cell adhesion molecule b"/>
    <property type="match status" value="1"/>
</dbReference>
<evidence type="ECO:0000256" key="10">
    <source>
        <dbReference type="SAM" id="Phobius"/>
    </source>
</evidence>
<evidence type="ECO:0000256" key="11">
    <source>
        <dbReference type="SAM" id="SignalP"/>
    </source>
</evidence>
<keyword evidence="2 10" id="KW-0812">Transmembrane</keyword>
<evidence type="ECO:0008006" key="16">
    <source>
        <dbReference type="Google" id="ProtNLM"/>
    </source>
</evidence>
<dbReference type="InterPro" id="IPR036116">
    <property type="entry name" value="FN3_sf"/>
</dbReference>
<dbReference type="PROSITE" id="PS50835">
    <property type="entry name" value="IG_LIKE"/>
    <property type="match status" value="9"/>
</dbReference>
<dbReference type="FunFam" id="2.60.40.10:FF:000017">
    <property type="entry name" value="Down syndrome cell adhesion molecule b"/>
    <property type="match status" value="1"/>
</dbReference>
<dbReference type="PANTHER" id="PTHR12231:SF253">
    <property type="entry name" value="DPR-INTERACTING PROTEIN ETA, ISOFORM B-RELATED"/>
    <property type="match status" value="1"/>
</dbReference>
<dbReference type="InterPro" id="IPR007110">
    <property type="entry name" value="Ig-like_dom"/>
</dbReference>
<evidence type="ECO:0000256" key="2">
    <source>
        <dbReference type="ARBA" id="ARBA00022692"/>
    </source>
</evidence>
<evidence type="ECO:0000256" key="5">
    <source>
        <dbReference type="ARBA" id="ARBA00022889"/>
    </source>
</evidence>
<keyword evidence="5" id="KW-0130">Cell adhesion</keyword>
<dbReference type="GO" id="GO:0009653">
    <property type="term" value="P:anatomical structure morphogenesis"/>
    <property type="evidence" value="ECO:0007669"/>
    <property type="project" value="UniProtKB-ARBA"/>
</dbReference>
<evidence type="ECO:0000256" key="7">
    <source>
        <dbReference type="ARBA" id="ARBA00023136"/>
    </source>
</evidence>
<keyword evidence="3 11" id="KW-0732">Signal</keyword>
<dbReference type="SUPFAM" id="SSF48726">
    <property type="entry name" value="Immunoglobulin"/>
    <property type="match status" value="8"/>
</dbReference>
<feature type="transmembrane region" description="Helical" evidence="10">
    <location>
        <begin position="1127"/>
        <end position="1151"/>
    </location>
</feature>
<comment type="subcellular location">
    <subcellularLocation>
        <location evidence="1">Membrane</location>
        <topology evidence="1">Single-pass type I membrane protein</topology>
    </subcellularLocation>
</comment>
<dbReference type="AlphaFoldDB" id="A0AAV1Z0A2"/>
<keyword evidence="8" id="KW-1015">Disulfide bond</keyword>
<dbReference type="SMART" id="SM00060">
    <property type="entry name" value="FN3"/>
    <property type="match status" value="2"/>
</dbReference>
<proteinExistence type="predicted"/>
<dbReference type="Gene3D" id="2.60.40.10">
    <property type="entry name" value="Immunoglobulins"/>
    <property type="match status" value="11"/>
</dbReference>
<feature type="chain" id="PRO_5043415893" description="Down syndrome cell adhesion molecule" evidence="11">
    <location>
        <begin position="21"/>
        <end position="1217"/>
    </location>
</feature>
<feature type="domain" description="Ig-like" evidence="12">
    <location>
        <begin position="329"/>
        <end position="417"/>
    </location>
</feature>
<evidence type="ECO:0000256" key="3">
    <source>
        <dbReference type="ARBA" id="ARBA00022729"/>
    </source>
</evidence>
<dbReference type="InterPro" id="IPR003599">
    <property type="entry name" value="Ig_sub"/>
</dbReference>
<dbReference type="InterPro" id="IPR003598">
    <property type="entry name" value="Ig_sub2"/>
</dbReference>
<dbReference type="FunFam" id="2.60.40.10:FF:000032">
    <property type="entry name" value="palladin isoform X1"/>
    <property type="match status" value="2"/>
</dbReference>
<evidence type="ECO:0000259" key="13">
    <source>
        <dbReference type="PROSITE" id="PS50853"/>
    </source>
</evidence>
<dbReference type="PANTHER" id="PTHR12231">
    <property type="entry name" value="CTX-RELATED TYPE I TRANSMEMBRANE PROTEIN"/>
    <property type="match status" value="1"/>
</dbReference>
<dbReference type="GO" id="GO:0030154">
    <property type="term" value="P:cell differentiation"/>
    <property type="evidence" value="ECO:0007669"/>
    <property type="project" value="UniProtKB-ARBA"/>
</dbReference>
<feature type="domain" description="Ig-like" evidence="12">
    <location>
        <begin position="706"/>
        <end position="799"/>
    </location>
</feature>
<dbReference type="InterPro" id="IPR003961">
    <property type="entry name" value="FN3_dom"/>
</dbReference>
<dbReference type="SMART" id="SM00408">
    <property type="entry name" value="IGc2"/>
    <property type="match status" value="8"/>
</dbReference>
<evidence type="ECO:0000256" key="9">
    <source>
        <dbReference type="ARBA" id="ARBA00023319"/>
    </source>
</evidence>
<feature type="domain" description="Ig-like" evidence="12">
    <location>
        <begin position="236"/>
        <end position="327"/>
    </location>
</feature>
<dbReference type="GO" id="GO:0007155">
    <property type="term" value="P:cell adhesion"/>
    <property type="evidence" value="ECO:0007669"/>
    <property type="project" value="UniProtKB-KW"/>
</dbReference>
<dbReference type="Pfam" id="PF13927">
    <property type="entry name" value="Ig_3"/>
    <property type="match status" value="2"/>
</dbReference>
<dbReference type="InterPro" id="IPR013098">
    <property type="entry name" value="Ig_I-set"/>
</dbReference>
<feature type="domain" description="Ig-like" evidence="12">
    <location>
        <begin position="806"/>
        <end position="900"/>
    </location>
</feature>
<feature type="domain" description="Ig-like" evidence="12">
    <location>
        <begin position="132"/>
        <end position="219"/>
    </location>
</feature>
<keyword evidence="6 10" id="KW-1133">Transmembrane helix</keyword>
<evidence type="ECO:0000313" key="15">
    <source>
        <dbReference type="Proteomes" id="UP001497382"/>
    </source>
</evidence>
<evidence type="ECO:0000259" key="12">
    <source>
        <dbReference type="PROSITE" id="PS50835"/>
    </source>
</evidence>
<feature type="domain" description="Fibronectin type-III" evidence="13">
    <location>
        <begin position="907"/>
        <end position="1003"/>
    </location>
</feature>
<dbReference type="InterPro" id="IPR013783">
    <property type="entry name" value="Ig-like_fold"/>
</dbReference>
<evidence type="ECO:0000256" key="4">
    <source>
        <dbReference type="ARBA" id="ARBA00022737"/>
    </source>
</evidence>
<dbReference type="FunFam" id="2.60.40.10:FF:000028">
    <property type="entry name" value="Neuronal cell adhesion molecule"/>
    <property type="match status" value="1"/>
</dbReference>
<protein>
    <recommendedName>
        <fullName evidence="16">Down syndrome cell adhesion molecule</fullName>
    </recommendedName>
</protein>
<keyword evidence="4" id="KW-0677">Repeat</keyword>
<feature type="domain" description="Ig-like" evidence="12">
    <location>
        <begin position="610"/>
        <end position="697"/>
    </location>
</feature>
<dbReference type="CDD" id="cd00063">
    <property type="entry name" value="FN3"/>
    <property type="match status" value="2"/>
</dbReference>